<dbReference type="RefSeq" id="WP_133566470.1">
    <property type="nucleotide sequence ID" value="NZ_NIHB01000002.1"/>
</dbReference>
<gene>
    <name evidence="1" type="ORF">C8D91_1274</name>
</gene>
<protein>
    <recommendedName>
        <fullName evidence="3">DsrE/DsrF/DsrH-like protein</fullName>
    </recommendedName>
</protein>
<dbReference type="AlphaFoldDB" id="A0A4V3DIN1"/>
<accession>A0A4V3DIN1</accession>
<keyword evidence="2" id="KW-1185">Reference proteome</keyword>
<evidence type="ECO:0008006" key="3">
    <source>
        <dbReference type="Google" id="ProtNLM"/>
    </source>
</evidence>
<comment type="caution">
    <text evidence="1">The sequence shown here is derived from an EMBL/GenBank/DDBJ whole genome shotgun (WGS) entry which is preliminary data.</text>
</comment>
<proteinExistence type="predicted"/>
<dbReference type="Proteomes" id="UP000295724">
    <property type="component" value="Unassembled WGS sequence"/>
</dbReference>
<dbReference type="OrthoDB" id="9972389at2"/>
<name>A0A4V3DIN1_9GAMM</name>
<reference evidence="1 2" key="1">
    <citation type="submission" date="2019-03" db="EMBL/GenBank/DDBJ databases">
        <title>Genomic Encyclopedia of Type Strains, Phase IV (KMG-IV): sequencing the most valuable type-strain genomes for metagenomic binning, comparative biology and taxonomic classification.</title>
        <authorList>
            <person name="Goeker M."/>
        </authorList>
    </citation>
    <scope>NUCLEOTIDE SEQUENCE [LARGE SCALE GENOMIC DNA]</scope>
    <source>
        <strain evidence="1 2">DSM 25488</strain>
    </source>
</reference>
<sequence length="98" mass="11456">MKCLFVINEQLSDQQIERQYLLMIAMLNFDFEVNLVFMDGAHEMWLNHESHTKHLNALTMYGAKCHSFTTSFNSSEHKHDLLNQAAFNALKNDMDFIS</sequence>
<evidence type="ECO:0000313" key="2">
    <source>
        <dbReference type="Proteomes" id="UP000295724"/>
    </source>
</evidence>
<evidence type="ECO:0000313" key="1">
    <source>
        <dbReference type="EMBL" id="TDR22781.1"/>
    </source>
</evidence>
<dbReference type="EMBL" id="SNZB01000002">
    <property type="protein sequence ID" value="TDR22781.1"/>
    <property type="molecule type" value="Genomic_DNA"/>
</dbReference>
<organism evidence="1 2">
    <name type="scientific">Marinicella litoralis</name>
    <dbReference type="NCBI Taxonomy" id="644220"/>
    <lineage>
        <taxon>Bacteria</taxon>
        <taxon>Pseudomonadati</taxon>
        <taxon>Pseudomonadota</taxon>
        <taxon>Gammaproteobacteria</taxon>
        <taxon>Lysobacterales</taxon>
        <taxon>Marinicellaceae</taxon>
        <taxon>Marinicella</taxon>
    </lineage>
</organism>